<organism evidence="2 3">
    <name type="scientific">Emticicia soli</name>
    <dbReference type="NCBI Taxonomy" id="2027878"/>
    <lineage>
        <taxon>Bacteria</taxon>
        <taxon>Pseudomonadati</taxon>
        <taxon>Bacteroidota</taxon>
        <taxon>Cytophagia</taxon>
        <taxon>Cytophagales</taxon>
        <taxon>Leadbetterellaceae</taxon>
        <taxon>Emticicia</taxon>
    </lineage>
</organism>
<protein>
    <recommendedName>
        <fullName evidence="4">C1q domain-containing protein</fullName>
    </recommendedName>
</protein>
<name>A0ABW5J495_9BACT</name>
<sequence>MKKLLLCLLITQISLAQVSTLPYSIGIGSGTLSNIPLHINKNGELARFQGTTPYISFYDNVLMNGYIQAINNTFELGSKNNYDITFYTGDTQRLKIYGDGSGITAFSRINAGAGINLVGAFRVANNPGFLGDVLMSLGDGTPVWSSISQNPQIGFQASFFAAGGYIVPNATENFLSGFNELFDDGNSFDKTTGIFTAPSAGLYAFDLSFPIPILPSSPDVRGYLRLYLNNTLSQQHNFIIRSSASYANNITAAFRIKLQQNDTVKFSILQATGGSLDIGDNGSLTSRALIGYKIY</sequence>
<evidence type="ECO:0000256" key="1">
    <source>
        <dbReference type="SAM" id="SignalP"/>
    </source>
</evidence>
<dbReference type="Proteomes" id="UP001597510">
    <property type="component" value="Unassembled WGS sequence"/>
</dbReference>
<evidence type="ECO:0000313" key="2">
    <source>
        <dbReference type="EMBL" id="MFD2520852.1"/>
    </source>
</evidence>
<comment type="caution">
    <text evidence="2">The sequence shown here is derived from an EMBL/GenBank/DDBJ whole genome shotgun (WGS) entry which is preliminary data.</text>
</comment>
<evidence type="ECO:0008006" key="4">
    <source>
        <dbReference type="Google" id="ProtNLM"/>
    </source>
</evidence>
<gene>
    <name evidence="2" type="ORF">ACFSR2_08160</name>
</gene>
<feature type="signal peptide" evidence="1">
    <location>
        <begin position="1"/>
        <end position="16"/>
    </location>
</feature>
<proteinExistence type="predicted"/>
<keyword evidence="3" id="KW-1185">Reference proteome</keyword>
<dbReference type="EMBL" id="JBHULC010000008">
    <property type="protein sequence ID" value="MFD2520852.1"/>
    <property type="molecule type" value="Genomic_DNA"/>
</dbReference>
<dbReference type="InterPro" id="IPR008983">
    <property type="entry name" value="Tumour_necrosis_fac-like_dom"/>
</dbReference>
<reference evidence="3" key="1">
    <citation type="journal article" date="2019" name="Int. J. Syst. Evol. Microbiol.">
        <title>The Global Catalogue of Microorganisms (GCM) 10K type strain sequencing project: providing services to taxonomists for standard genome sequencing and annotation.</title>
        <authorList>
            <consortium name="The Broad Institute Genomics Platform"/>
            <consortium name="The Broad Institute Genome Sequencing Center for Infectious Disease"/>
            <person name="Wu L."/>
            <person name="Ma J."/>
        </authorList>
    </citation>
    <scope>NUCLEOTIDE SEQUENCE [LARGE SCALE GENOMIC DNA]</scope>
    <source>
        <strain evidence="3">KCTC 52344</strain>
    </source>
</reference>
<dbReference type="Gene3D" id="2.60.120.40">
    <property type="match status" value="1"/>
</dbReference>
<accession>A0ABW5J495</accession>
<evidence type="ECO:0000313" key="3">
    <source>
        <dbReference type="Proteomes" id="UP001597510"/>
    </source>
</evidence>
<feature type="chain" id="PRO_5046165820" description="C1q domain-containing protein" evidence="1">
    <location>
        <begin position="17"/>
        <end position="295"/>
    </location>
</feature>
<dbReference type="RefSeq" id="WP_340235145.1">
    <property type="nucleotide sequence ID" value="NZ_JBBEWC010000003.1"/>
</dbReference>
<keyword evidence="1" id="KW-0732">Signal</keyword>
<dbReference type="SUPFAM" id="SSF49842">
    <property type="entry name" value="TNF-like"/>
    <property type="match status" value="1"/>
</dbReference>